<dbReference type="Gene3D" id="3.30.565.10">
    <property type="entry name" value="Histidine kinase-like ATPase, C-terminal domain"/>
    <property type="match status" value="1"/>
</dbReference>
<dbReference type="EMBL" id="MASW01000002">
    <property type="protein sequence ID" value="PXY27329.1"/>
    <property type="molecule type" value="Genomic_DNA"/>
</dbReference>
<evidence type="ECO:0000313" key="3">
    <source>
        <dbReference type="Proteomes" id="UP000249915"/>
    </source>
</evidence>
<dbReference type="Pfam" id="PF13581">
    <property type="entry name" value="HATPase_c_2"/>
    <property type="match status" value="1"/>
</dbReference>
<proteinExistence type="predicted"/>
<protein>
    <recommendedName>
        <fullName evidence="1">Histidine kinase/HSP90-like ATPase domain-containing protein</fullName>
    </recommendedName>
</protein>
<sequence>MPSHELVEWTGPQAAGPVELRVPADSRQLPLIRALARLLAEREGLGREQVTDLVVAVDEACTCLITRSVPGAILTCRYAVAFGSLRVAVSTTTVDGTGPAAHALGWRLLVALTDSLNAWRYEHDPQRETGRVVHIDFAKQFAGRFAG</sequence>
<accession>A0A2V4BCJ4</accession>
<comment type="caution">
    <text evidence="2">The sequence shown here is derived from an EMBL/GenBank/DDBJ whole genome shotgun (WGS) entry which is preliminary data.</text>
</comment>
<dbReference type="InterPro" id="IPR003594">
    <property type="entry name" value="HATPase_dom"/>
</dbReference>
<evidence type="ECO:0000313" key="2">
    <source>
        <dbReference type="EMBL" id="PXY27329.1"/>
    </source>
</evidence>
<evidence type="ECO:0000259" key="1">
    <source>
        <dbReference type="Pfam" id="PF13581"/>
    </source>
</evidence>
<reference evidence="2 3" key="1">
    <citation type="submission" date="2016-07" db="EMBL/GenBank/DDBJ databases">
        <title>Draft genome sequence of Prauserella muralis DSM 45305, isolated from a mould-covered wall in an indoor environment.</title>
        <authorList>
            <person name="Ruckert C."/>
            <person name="Albersmeier A."/>
            <person name="Jiang C.-L."/>
            <person name="Jiang Y."/>
            <person name="Kalinowski J."/>
            <person name="Schneider O."/>
            <person name="Winkler A."/>
            <person name="Zotchev S.B."/>
        </authorList>
    </citation>
    <scope>NUCLEOTIDE SEQUENCE [LARGE SCALE GENOMIC DNA]</scope>
    <source>
        <strain evidence="2 3">DSM 45305</strain>
    </source>
</reference>
<name>A0A2V4BCJ4_9PSEU</name>
<organism evidence="2 3">
    <name type="scientific">Prauserella muralis</name>
    <dbReference type="NCBI Taxonomy" id="588067"/>
    <lineage>
        <taxon>Bacteria</taxon>
        <taxon>Bacillati</taxon>
        <taxon>Actinomycetota</taxon>
        <taxon>Actinomycetes</taxon>
        <taxon>Pseudonocardiales</taxon>
        <taxon>Pseudonocardiaceae</taxon>
        <taxon>Prauserella</taxon>
    </lineage>
</organism>
<feature type="domain" description="Histidine kinase/HSP90-like ATPase" evidence="1">
    <location>
        <begin position="22"/>
        <end position="90"/>
    </location>
</feature>
<dbReference type="OrthoDB" id="3694612at2"/>
<dbReference type="Proteomes" id="UP000249915">
    <property type="component" value="Unassembled WGS sequence"/>
</dbReference>
<gene>
    <name evidence="2" type="ORF">BAY60_12860</name>
</gene>
<dbReference type="InterPro" id="IPR036890">
    <property type="entry name" value="HATPase_C_sf"/>
</dbReference>
<dbReference type="RefSeq" id="WP_112281330.1">
    <property type="nucleotide sequence ID" value="NZ_MASW01000002.1"/>
</dbReference>
<dbReference type="AlphaFoldDB" id="A0A2V4BCJ4"/>
<keyword evidence="3" id="KW-1185">Reference proteome</keyword>